<feature type="domain" description="Thioredoxin" evidence="5">
    <location>
        <begin position="13"/>
        <end position="154"/>
    </location>
</feature>
<dbReference type="PROSITE" id="PS51352">
    <property type="entry name" value="THIOREDOXIN_2"/>
    <property type="match status" value="1"/>
</dbReference>
<dbReference type="Proteomes" id="UP000663814">
    <property type="component" value="Unassembled WGS sequence"/>
</dbReference>
<keyword evidence="7" id="KW-1185">Reference proteome</keyword>
<evidence type="ECO:0000313" key="7">
    <source>
        <dbReference type="Proteomes" id="UP000663814"/>
    </source>
</evidence>
<gene>
    <name evidence="6" type="ORF">I4W93_014270</name>
</gene>
<dbReference type="PROSITE" id="PS00194">
    <property type="entry name" value="THIOREDOXIN_1"/>
    <property type="match status" value="1"/>
</dbReference>
<evidence type="ECO:0000256" key="3">
    <source>
        <dbReference type="ARBA" id="ARBA00023284"/>
    </source>
</evidence>
<name>A0ABS7XB16_9GAMM</name>
<dbReference type="PANTHER" id="PTHR42852:SF18">
    <property type="entry name" value="CHROMOSOME UNDETERMINED SCAFFOLD_47, WHOLE GENOME SHOTGUN SEQUENCE"/>
    <property type="match status" value="1"/>
</dbReference>
<keyword evidence="3" id="KW-0676">Redox-active center</keyword>
<dbReference type="InterPro" id="IPR013766">
    <property type="entry name" value="Thioredoxin_domain"/>
</dbReference>
<dbReference type="Gene3D" id="3.40.30.10">
    <property type="entry name" value="Glutaredoxin"/>
    <property type="match status" value="1"/>
</dbReference>
<dbReference type="SUPFAM" id="SSF52833">
    <property type="entry name" value="Thioredoxin-like"/>
    <property type="match status" value="1"/>
</dbReference>
<dbReference type="CDD" id="cd02966">
    <property type="entry name" value="TlpA_like_family"/>
    <property type="match status" value="1"/>
</dbReference>
<dbReference type="Pfam" id="PF08534">
    <property type="entry name" value="Redoxin"/>
    <property type="match status" value="1"/>
</dbReference>
<protein>
    <submittedName>
        <fullName evidence="6">TlpA family protein disulfide reductase</fullName>
    </submittedName>
</protein>
<keyword evidence="2" id="KW-0201">Cytochrome c-type biogenesis</keyword>
<evidence type="ECO:0000256" key="1">
    <source>
        <dbReference type="ARBA" id="ARBA00004196"/>
    </source>
</evidence>
<dbReference type="PANTHER" id="PTHR42852">
    <property type="entry name" value="THIOL:DISULFIDE INTERCHANGE PROTEIN DSBE"/>
    <property type="match status" value="1"/>
</dbReference>
<evidence type="ECO:0000256" key="2">
    <source>
        <dbReference type="ARBA" id="ARBA00022748"/>
    </source>
</evidence>
<evidence type="ECO:0000256" key="4">
    <source>
        <dbReference type="SAM" id="SignalP"/>
    </source>
</evidence>
<organism evidence="6 7">
    <name type="scientific">Rheinheimera maricola</name>
    <dbReference type="NCBI Taxonomy" id="2793282"/>
    <lineage>
        <taxon>Bacteria</taxon>
        <taxon>Pseudomonadati</taxon>
        <taxon>Pseudomonadota</taxon>
        <taxon>Gammaproteobacteria</taxon>
        <taxon>Chromatiales</taxon>
        <taxon>Chromatiaceae</taxon>
        <taxon>Rheinheimera</taxon>
    </lineage>
</organism>
<evidence type="ECO:0000313" key="6">
    <source>
        <dbReference type="EMBL" id="MBZ9612760.1"/>
    </source>
</evidence>
<comment type="caution">
    <text evidence="6">The sequence shown here is derived from an EMBL/GenBank/DDBJ whole genome shotgun (WGS) entry which is preliminary data.</text>
</comment>
<dbReference type="InterPro" id="IPR017937">
    <property type="entry name" value="Thioredoxin_CS"/>
</dbReference>
<dbReference type="EMBL" id="JAERPS020000005">
    <property type="protein sequence ID" value="MBZ9612760.1"/>
    <property type="molecule type" value="Genomic_DNA"/>
</dbReference>
<dbReference type="InterPro" id="IPR036249">
    <property type="entry name" value="Thioredoxin-like_sf"/>
</dbReference>
<evidence type="ECO:0000259" key="5">
    <source>
        <dbReference type="PROSITE" id="PS51352"/>
    </source>
</evidence>
<keyword evidence="4" id="KW-0732">Signal</keyword>
<feature type="chain" id="PRO_5046112015" evidence="4">
    <location>
        <begin position="21"/>
        <end position="156"/>
    </location>
</feature>
<accession>A0ABS7XB16</accession>
<reference evidence="6 7" key="1">
    <citation type="submission" date="2021-08" db="EMBL/GenBank/DDBJ databases">
        <title>Rheinheimera aquimaris sp. nov., isolated from seawater of the East Sea in Korea.</title>
        <authorList>
            <person name="Kim K.H."/>
            <person name="Wenting R."/>
            <person name="Kim K.R."/>
            <person name="Jeon C.O."/>
        </authorList>
    </citation>
    <scope>NUCLEOTIDE SEQUENCE [LARGE SCALE GENOMIC DNA]</scope>
    <source>
        <strain evidence="6 7">MA-13</strain>
    </source>
</reference>
<proteinExistence type="predicted"/>
<feature type="signal peptide" evidence="4">
    <location>
        <begin position="1"/>
        <end position="20"/>
    </location>
</feature>
<dbReference type="RefSeq" id="WP_205313601.1">
    <property type="nucleotide sequence ID" value="NZ_JAERPS020000005.1"/>
</dbReference>
<comment type="subcellular location">
    <subcellularLocation>
        <location evidence="1">Cell envelope</location>
    </subcellularLocation>
</comment>
<sequence>MQFRFITAALLAYLLGSSVAAVELNELEGSPVSSMQQLTGKVVLVDFWASWCAPCRKSFPWLNAMQQRFGAEGLLVLAVNEDTDRSEAARFLQQVPADFSILYDHAGALAEQYQLMGMPSSFLIDKKGQIRYRHIGFKQADIAGYETQIRQLLAEE</sequence>
<dbReference type="InterPro" id="IPR050553">
    <property type="entry name" value="Thioredoxin_ResA/DsbE_sf"/>
</dbReference>
<dbReference type="InterPro" id="IPR013740">
    <property type="entry name" value="Redoxin"/>
</dbReference>